<dbReference type="Proteomes" id="UP001176468">
    <property type="component" value="Unassembled WGS sequence"/>
</dbReference>
<accession>A0ABT9A0G8</accession>
<gene>
    <name evidence="1" type="ORF">Q5H94_13400</name>
</gene>
<evidence type="ECO:0000313" key="1">
    <source>
        <dbReference type="EMBL" id="MDO7843326.1"/>
    </source>
</evidence>
<reference evidence="1" key="1">
    <citation type="submission" date="2023-07" db="EMBL/GenBank/DDBJ databases">
        <authorList>
            <person name="Kim M.K."/>
        </authorList>
    </citation>
    <scope>NUCLEOTIDE SEQUENCE</scope>
    <source>
        <strain evidence="1">CA1-15</strain>
    </source>
</reference>
<comment type="caution">
    <text evidence="1">The sequence shown here is derived from an EMBL/GenBank/DDBJ whole genome shotgun (WGS) entry which is preliminary data.</text>
</comment>
<dbReference type="EMBL" id="JAUQSZ010000009">
    <property type="protein sequence ID" value="MDO7843326.1"/>
    <property type="molecule type" value="Genomic_DNA"/>
</dbReference>
<protein>
    <recommendedName>
        <fullName evidence="3">UrcA family protein</fullName>
    </recommendedName>
</protein>
<evidence type="ECO:0008006" key="3">
    <source>
        <dbReference type="Google" id="ProtNLM"/>
    </source>
</evidence>
<organism evidence="1 2">
    <name type="scientific">Sphingomonas immobilis</name>
    <dbReference type="NCBI Taxonomy" id="3063997"/>
    <lineage>
        <taxon>Bacteria</taxon>
        <taxon>Pseudomonadati</taxon>
        <taxon>Pseudomonadota</taxon>
        <taxon>Alphaproteobacteria</taxon>
        <taxon>Sphingomonadales</taxon>
        <taxon>Sphingomonadaceae</taxon>
        <taxon>Sphingomonas</taxon>
    </lineage>
</organism>
<keyword evidence="2" id="KW-1185">Reference proteome</keyword>
<dbReference type="RefSeq" id="WP_304561782.1">
    <property type="nucleotide sequence ID" value="NZ_JAUQSZ010000009.1"/>
</dbReference>
<evidence type="ECO:0000313" key="2">
    <source>
        <dbReference type="Proteomes" id="UP001176468"/>
    </source>
</evidence>
<proteinExistence type="predicted"/>
<name>A0ABT9A0G8_9SPHN</name>
<sequence>MILLPLLLAGQAAETPPDVVVMHDKLRKLRVSTQLDARGRVHACAITVSSGDRMIDERACLATRDCVAAGNRDGETLANCVDAKLVAFVRSGMSG</sequence>